<sequence>MNWIIRNTSKLKFHTNLKVLLEPIQDEISNLKWLISDLEMNTDQLKYLPINHDKDWFLISAEEMKVLRKTEIQIIWGVFVGILETQEIEPSQIDLPFADGNGQIWENGNLQVEHSKIEIIAWDSSYTIVKFTDPILSEKFKAFFQEAIELEKYK</sequence>
<accession>A0ABT6YYX3</accession>
<gene>
    <name evidence="1" type="ORF">QM481_05590</name>
</gene>
<protein>
    <submittedName>
        <fullName evidence="1">Uncharacterized protein</fullName>
    </submittedName>
</protein>
<keyword evidence="2" id="KW-1185">Reference proteome</keyword>
<dbReference type="EMBL" id="JASHIE010000003">
    <property type="protein sequence ID" value="MDI9873989.1"/>
    <property type="molecule type" value="Genomic_DNA"/>
</dbReference>
<comment type="caution">
    <text evidence="1">The sequence shown here is derived from an EMBL/GenBank/DDBJ whole genome shotgun (WGS) entry which is preliminary data.</text>
</comment>
<evidence type="ECO:0000313" key="1">
    <source>
        <dbReference type="EMBL" id="MDI9873989.1"/>
    </source>
</evidence>
<name>A0ABT6YYX3_9BACT</name>
<dbReference type="Proteomes" id="UP001225761">
    <property type="component" value="Unassembled WGS sequence"/>
</dbReference>
<organism evidence="1 2">
    <name type="scientific">Flectobacillus rivi</name>
    <dbReference type="NCBI Taxonomy" id="2984209"/>
    <lineage>
        <taxon>Bacteria</taxon>
        <taxon>Pseudomonadati</taxon>
        <taxon>Bacteroidota</taxon>
        <taxon>Cytophagia</taxon>
        <taxon>Cytophagales</taxon>
        <taxon>Flectobacillaceae</taxon>
        <taxon>Flectobacillus</taxon>
    </lineage>
</organism>
<evidence type="ECO:0000313" key="2">
    <source>
        <dbReference type="Proteomes" id="UP001225761"/>
    </source>
</evidence>
<proteinExistence type="predicted"/>
<dbReference type="RefSeq" id="WP_283380985.1">
    <property type="nucleotide sequence ID" value="NZ_JASHIE010000003.1"/>
</dbReference>
<reference evidence="1 2" key="1">
    <citation type="submission" date="2023-05" db="EMBL/GenBank/DDBJ databases">
        <title>Novel species of genus Flectobacillus isolated from stream in China.</title>
        <authorList>
            <person name="Lu H."/>
        </authorList>
    </citation>
    <scope>NUCLEOTIDE SEQUENCE [LARGE SCALE GENOMIC DNA]</scope>
    <source>
        <strain evidence="1 2">LFS242W</strain>
    </source>
</reference>